<protein>
    <submittedName>
        <fullName evidence="2">Uncharacterized protein</fullName>
    </submittedName>
</protein>
<proteinExistence type="predicted"/>
<reference evidence="2 3" key="1">
    <citation type="submission" date="2018-08" db="EMBL/GenBank/DDBJ databases">
        <title>Genomic Encyclopedia of Type Strains, Phase III (KMG-III): the genomes of soil and plant-associated and newly described type strains.</title>
        <authorList>
            <person name="Whitman W."/>
        </authorList>
    </citation>
    <scope>NUCLEOTIDE SEQUENCE [LARGE SCALE GENOMIC DNA]</scope>
    <source>
        <strain evidence="2 3">CGMCC 1.10966</strain>
    </source>
</reference>
<evidence type="ECO:0000313" key="3">
    <source>
        <dbReference type="Proteomes" id="UP000256304"/>
    </source>
</evidence>
<feature type="chain" id="PRO_5017624417" evidence="1">
    <location>
        <begin position="26"/>
        <end position="203"/>
    </location>
</feature>
<feature type="signal peptide" evidence="1">
    <location>
        <begin position="1"/>
        <end position="25"/>
    </location>
</feature>
<dbReference type="RefSeq" id="WP_116190176.1">
    <property type="nucleotide sequence ID" value="NZ_QTTN01000019.1"/>
</dbReference>
<comment type="caution">
    <text evidence="2">The sequence shown here is derived from an EMBL/GenBank/DDBJ whole genome shotgun (WGS) entry which is preliminary data.</text>
</comment>
<dbReference type="EMBL" id="QTTN01000019">
    <property type="protein sequence ID" value="REE81241.1"/>
    <property type="molecule type" value="Genomic_DNA"/>
</dbReference>
<sequence>MVKKKISIGLFALALVGGYGYHTYAATNENDQQQTQVTNIDSSIPVANQTTVETPLLQGTPDPDAVNISEVPENQIFVPQSVTIGNAGRSINSTSIMTESEIYARETDIGLLLRTTYTTPENVEITFTQGPALLDEEGTIENLISRYNGENIKQTQINGHSAIVVDGTVRKVVHLITKDHLFSASSLNGTVDDLMNVINQVQE</sequence>
<dbReference type="OrthoDB" id="2666573at2"/>
<evidence type="ECO:0000313" key="2">
    <source>
        <dbReference type="EMBL" id="REE81241.1"/>
    </source>
</evidence>
<name>A0A3D9RU20_9BACL</name>
<dbReference type="AlphaFoldDB" id="A0A3D9RU20"/>
<accession>A0A3D9RU20</accession>
<keyword evidence="1" id="KW-0732">Signal</keyword>
<dbReference type="Proteomes" id="UP000256304">
    <property type="component" value="Unassembled WGS sequence"/>
</dbReference>
<organism evidence="2 3">
    <name type="scientific">Paenibacillus taihuensis</name>
    <dbReference type="NCBI Taxonomy" id="1156355"/>
    <lineage>
        <taxon>Bacteria</taxon>
        <taxon>Bacillati</taxon>
        <taxon>Bacillota</taxon>
        <taxon>Bacilli</taxon>
        <taxon>Bacillales</taxon>
        <taxon>Paenibacillaceae</taxon>
        <taxon>Paenibacillus</taxon>
    </lineage>
</organism>
<evidence type="ECO:0000256" key="1">
    <source>
        <dbReference type="SAM" id="SignalP"/>
    </source>
</evidence>
<keyword evidence="3" id="KW-1185">Reference proteome</keyword>
<gene>
    <name evidence="2" type="ORF">A8990_11976</name>
</gene>